<name>A0ABU4A1Z0_9SPHN</name>
<evidence type="ECO:0000313" key="1">
    <source>
        <dbReference type="EMBL" id="MDV5825747.1"/>
    </source>
</evidence>
<reference evidence="2" key="1">
    <citation type="journal article" date="2022" name="J Environ Chem Eng">
        <title>Biodegradation of petroleum oil using a constructed nonpathogenic and heavy metal-tolerant bacterial consortium isolated from marine sponges.</title>
        <authorList>
            <person name="Dechsakulwatana C."/>
            <person name="Rungsihiranrut A."/>
            <person name="Muangchinda C."/>
            <person name="Ningthoujam R."/>
            <person name="Klankeo P."/>
            <person name="Pinyakong O."/>
        </authorList>
    </citation>
    <scope>NUCLEOTIDE SEQUENCE [LARGE SCALE GENOMIC DNA]</scope>
    <source>
        <strain evidence="2">MO2-4</strain>
    </source>
</reference>
<dbReference type="EMBL" id="JAPTHD010000018">
    <property type="protein sequence ID" value="MDV5825747.1"/>
    <property type="molecule type" value="Genomic_DNA"/>
</dbReference>
<dbReference type="RefSeq" id="WP_165118099.1">
    <property type="nucleotide sequence ID" value="NZ_JAPTHD010000018.1"/>
</dbReference>
<sequence length="206" mass="23182">MEDSSKRVTAQIGRKPAANIHHATRLAEQIGCPLNQFVTINYSKTQCPADDATATFRNLLSDWFARWLRRHPKNRKGVPPAYVYAFEAAGGQIAVHWLVHIPRGLIREFWRQVPEWVAATAGAIDSATAIKHRRIYRVVGAKRYILKGMDPHFARLWKIRPSPQGSIVGRRSGFSRSLGPAARRAASYRPQRYQAGRWALASSALS</sequence>
<keyword evidence="2" id="KW-1185">Reference proteome</keyword>
<accession>A0ABU4A1Z0</accession>
<gene>
    <name evidence="1" type="ORF">O0R41_19260</name>
</gene>
<protein>
    <submittedName>
        <fullName evidence="1">Uncharacterized protein</fullName>
    </submittedName>
</protein>
<comment type="caution">
    <text evidence="1">The sequence shown here is derived from an EMBL/GenBank/DDBJ whole genome shotgun (WGS) entry which is preliminary data.</text>
</comment>
<evidence type="ECO:0000313" key="2">
    <source>
        <dbReference type="Proteomes" id="UP001185984"/>
    </source>
</evidence>
<dbReference type="Proteomes" id="UP001185984">
    <property type="component" value="Unassembled WGS sequence"/>
</dbReference>
<proteinExistence type="predicted"/>
<organism evidence="1 2">
    <name type="scientific">Sphingobium naphthae</name>
    <dbReference type="NCBI Taxonomy" id="1886786"/>
    <lineage>
        <taxon>Bacteria</taxon>
        <taxon>Pseudomonadati</taxon>
        <taxon>Pseudomonadota</taxon>
        <taxon>Alphaproteobacteria</taxon>
        <taxon>Sphingomonadales</taxon>
        <taxon>Sphingomonadaceae</taxon>
        <taxon>Sphingobium</taxon>
    </lineage>
</organism>